<dbReference type="EMBL" id="CP041636">
    <property type="protein sequence ID" value="QDO96990.1"/>
    <property type="molecule type" value="Genomic_DNA"/>
</dbReference>
<dbReference type="OrthoDB" id="8420639at2"/>
<dbReference type="RefSeq" id="WP_144067971.1">
    <property type="nucleotide sequence ID" value="NZ_CP041636.1"/>
</dbReference>
<evidence type="ECO:0000313" key="2">
    <source>
        <dbReference type="Proteomes" id="UP000317496"/>
    </source>
</evidence>
<sequence>MTPAQLEKIGIDNFGPQWQSPLARVLRVDARTVRAWISGQNKIPVTASSILLMLEELAEFAASDAVHSRHLVFRLTFDGFVFPALHARSQASIVLMGVPDVPILQILNRFLLRYPKPKAGTYHWRDL</sequence>
<proteinExistence type="predicted"/>
<organism evidence="1 2">
    <name type="scientific">Ferrovibrio terrae</name>
    <dbReference type="NCBI Taxonomy" id="2594003"/>
    <lineage>
        <taxon>Bacteria</taxon>
        <taxon>Pseudomonadati</taxon>
        <taxon>Pseudomonadota</taxon>
        <taxon>Alphaproteobacteria</taxon>
        <taxon>Rhodospirillales</taxon>
        <taxon>Rhodospirillaceae</taxon>
        <taxon>Ferrovibrio</taxon>
    </lineage>
</organism>
<dbReference type="AlphaFoldDB" id="A0A516H076"/>
<name>A0A516H076_9PROT</name>
<dbReference type="KEGG" id="fer:FNB15_06755"/>
<reference evidence="1 2" key="1">
    <citation type="submission" date="2019-07" db="EMBL/GenBank/DDBJ databases">
        <title>Genome sequencing for Ferrovibrio sp. K5.</title>
        <authorList>
            <person name="Park S.-J."/>
        </authorList>
    </citation>
    <scope>NUCLEOTIDE SEQUENCE [LARGE SCALE GENOMIC DNA]</scope>
    <source>
        <strain evidence="1 2">K5</strain>
    </source>
</reference>
<keyword evidence="2" id="KW-1185">Reference proteome</keyword>
<protein>
    <submittedName>
        <fullName evidence="1">Uncharacterized protein</fullName>
    </submittedName>
</protein>
<evidence type="ECO:0000313" key="1">
    <source>
        <dbReference type="EMBL" id="QDO96990.1"/>
    </source>
</evidence>
<dbReference type="Proteomes" id="UP000317496">
    <property type="component" value="Chromosome"/>
</dbReference>
<gene>
    <name evidence="1" type="ORF">FNB15_06755</name>
</gene>
<accession>A0A516H076</accession>